<comment type="similarity">
    <text evidence="3">Belongs to the LpxC family.</text>
</comment>
<evidence type="ECO:0000256" key="7">
    <source>
        <dbReference type="ARBA" id="ARBA00022723"/>
    </source>
</evidence>
<reference evidence="13 14" key="1">
    <citation type="submission" date="2018-04" db="EMBL/GenBank/DDBJ databases">
        <authorList>
            <person name="Vogel A."/>
        </authorList>
    </citation>
    <scope>NUCLEOTIDE SEQUENCE [LARGE SCALE GENOMIC DNA]</scope>
</reference>
<evidence type="ECO:0000313" key="14">
    <source>
        <dbReference type="Proteomes" id="UP000595140"/>
    </source>
</evidence>
<comment type="function">
    <text evidence="12">Involved in the biosynthesis of lipid A, a phosphorylated glycolipid that in bacteria anchors the lipopolysaccharide to the outer membrane of the cell. Lipid A-like molecules in plants may serve as structural components of the outer membranes of mitochondria and/or chloroplasts, or may be involved in signal transduction or plant defense responses.</text>
</comment>
<keyword evidence="8" id="KW-0378">Hydrolase</keyword>
<dbReference type="InterPro" id="IPR011334">
    <property type="entry name" value="UDP-acyl_GlcNac_deAcase_C"/>
</dbReference>
<evidence type="ECO:0000256" key="4">
    <source>
        <dbReference type="ARBA" id="ARBA00012745"/>
    </source>
</evidence>
<dbReference type="GO" id="GO:0016020">
    <property type="term" value="C:membrane"/>
    <property type="evidence" value="ECO:0007669"/>
    <property type="project" value="GOC"/>
</dbReference>
<dbReference type="Gene3D" id="3.30.1700.10">
    <property type="entry name" value="lpxc deacetylase, domain 2"/>
    <property type="match status" value="1"/>
</dbReference>
<sequence length="281" mass="30741">MAASRAIKAAFKCSPPVISWKSTGKIQQTLSSCIERTGLGLHSGKESTVRIRPELAGEGRYFALGSNRIDASIGFARESRLCTTLCKDGYSVRTVEHLLSALEACGIDNCRIEVENSVSDDQSVEVPIFDGSAREWVRAIQEVGLEVAAHPSGENYDKLAPYVNEPIHMWKNDAFIAAFPSSNIRISYGINFPQVEKIWQSGLIQGGSLESAIVCSESRGWLNAPLRYDDEPCRHKVLDLIGDLSLLARAGSQGLPVAHIVVYKGGHALHTDFVRHFSSIE</sequence>
<dbReference type="GO" id="GO:0009245">
    <property type="term" value="P:lipid A biosynthetic process"/>
    <property type="evidence" value="ECO:0007669"/>
    <property type="project" value="UniProtKB-KW"/>
</dbReference>
<dbReference type="UniPathway" id="UPA00359">
    <property type="reaction ID" value="UER00478"/>
</dbReference>
<dbReference type="GO" id="GO:0103117">
    <property type="term" value="F:UDP-3-O-acyl-N-acetylglucosamine deacetylase activity"/>
    <property type="evidence" value="ECO:0007669"/>
    <property type="project" value="UniProtKB-EC"/>
</dbReference>
<dbReference type="InterPro" id="IPR004463">
    <property type="entry name" value="UDP-acyl_GlcNac_deAcase"/>
</dbReference>
<comment type="pathway">
    <text evidence="2">Glycolipid biosynthesis; lipid IV(A) biosynthesis; lipid IV(A) from (3R)-3-hydroxytetradecanoyl-[acyl-carrier-protein] and UDP-N-acetyl-alpha-D-glucosamine: step 2/6.</text>
</comment>
<evidence type="ECO:0000256" key="1">
    <source>
        <dbReference type="ARBA" id="ARBA00001947"/>
    </source>
</evidence>
<dbReference type="PANTHER" id="PTHR33694">
    <property type="entry name" value="UDP-3-O-ACYL-N-ACETYLGLUCOSAMINE DEACETYLASE 1, MITOCHONDRIAL-RELATED"/>
    <property type="match status" value="1"/>
</dbReference>
<dbReference type="GO" id="GO:2001289">
    <property type="term" value="P:lipid X metabolic process"/>
    <property type="evidence" value="ECO:0007669"/>
    <property type="project" value="UniProtKB-ARBA"/>
</dbReference>
<evidence type="ECO:0000256" key="3">
    <source>
        <dbReference type="ARBA" id="ARBA00006170"/>
    </source>
</evidence>
<dbReference type="InterPro" id="IPR020568">
    <property type="entry name" value="Ribosomal_Su5_D2-typ_SF"/>
</dbReference>
<dbReference type="OrthoDB" id="10265200at2759"/>
<dbReference type="PANTHER" id="PTHR33694:SF1">
    <property type="entry name" value="UDP-3-O-ACYL-N-ACETYLGLUCOSAMINE DEACETYLASE 1, MITOCHONDRIAL-RELATED"/>
    <property type="match status" value="1"/>
</dbReference>
<evidence type="ECO:0000256" key="8">
    <source>
        <dbReference type="ARBA" id="ARBA00022801"/>
    </source>
</evidence>
<dbReference type="Gene3D" id="3.30.230.20">
    <property type="entry name" value="lpxc deacetylase, domain 1"/>
    <property type="match status" value="1"/>
</dbReference>
<keyword evidence="9" id="KW-0862">Zinc</keyword>
<dbReference type="AlphaFoldDB" id="A0A484KPR7"/>
<keyword evidence="6" id="KW-0441">Lipid A biosynthesis</keyword>
<organism evidence="13 14">
    <name type="scientific">Cuscuta campestris</name>
    <dbReference type="NCBI Taxonomy" id="132261"/>
    <lineage>
        <taxon>Eukaryota</taxon>
        <taxon>Viridiplantae</taxon>
        <taxon>Streptophyta</taxon>
        <taxon>Embryophyta</taxon>
        <taxon>Tracheophyta</taxon>
        <taxon>Spermatophyta</taxon>
        <taxon>Magnoliopsida</taxon>
        <taxon>eudicotyledons</taxon>
        <taxon>Gunneridae</taxon>
        <taxon>Pentapetalae</taxon>
        <taxon>asterids</taxon>
        <taxon>lamiids</taxon>
        <taxon>Solanales</taxon>
        <taxon>Convolvulaceae</taxon>
        <taxon>Cuscuteae</taxon>
        <taxon>Cuscuta</taxon>
        <taxon>Cuscuta subgen. Grammica</taxon>
        <taxon>Cuscuta sect. Cleistogrammica</taxon>
    </lineage>
</organism>
<dbReference type="EC" id="3.5.1.108" evidence="4"/>
<evidence type="ECO:0000313" key="13">
    <source>
        <dbReference type="EMBL" id="VFQ66485.1"/>
    </source>
</evidence>
<keyword evidence="10" id="KW-0443">Lipid metabolism</keyword>
<accession>A0A484KPR7</accession>
<dbReference type="GO" id="GO:0046872">
    <property type="term" value="F:metal ion binding"/>
    <property type="evidence" value="ECO:0007669"/>
    <property type="project" value="UniProtKB-KW"/>
</dbReference>
<evidence type="ECO:0000256" key="12">
    <source>
        <dbReference type="ARBA" id="ARBA00024987"/>
    </source>
</evidence>
<keyword evidence="5" id="KW-0444">Lipid biosynthesis</keyword>
<proteinExistence type="inferred from homology"/>
<dbReference type="GO" id="GO:0005739">
    <property type="term" value="C:mitochondrion"/>
    <property type="evidence" value="ECO:0007669"/>
    <property type="project" value="UniProtKB-ARBA"/>
</dbReference>
<keyword evidence="7" id="KW-0479">Metal-binding</keyword>
<dbReference type="InterPro" id="IPR015870">
    <property type="entry name" value="UDP-acyl_N-AcGlcN_deAcase_N"/>
</dbReference>
<name>A0A484KPR7_9ASTE</name>
<evidence type="ECO:0000256" key="6">
    <source>
        <dbReference type="ARBA" id="ARBA00022556"/>
    </source>
</evidence>
<dbReference type="Proteomes" id="UP000595140">
    <property type="component" value="Unassembled WGS sequence"/>
</dbReference>
<evidence type="ECO:0000256" key="11">
    <source>
        <dbReference type="ARBA" id="ARBA00024535"/>
    </source>
</evidence>
<dbReference type="Pfam" id="PF03331">
    <property type="entry name" value="LpxC"/>
    <property type="match status" value="2"/>
</dbReference>
<evidence type="ECO:0000256" key="2">
    <source>
        <dbReference type="ARBA" id="ARBA00005002"/>
    </source>
</evidence>
<comment type="cofactor">
    <cofactor evidence="1">
        <name>Zn(2+)</name>
        <dbReference type="ChEBI" id="CHEBI:29105"/>
    </cofactor>
</comment>
<comment type="catalytic activity">
    <reaction evidence="11">
        <text>a UDP-3-O-[(3R)-3-hydroxyacyl]-N-acetyl-alpha-D-glucosamine + H2O = a UDP-3-O-[(3R)-3-hydroxyacyl]-alpha-D-glucosamine + acetate</text>
        <dbReference type="Rhea" id="RHEA:67816"/>
        <dbReference type="ChEBI" id="CHEBI:15377"/>
        <dbReference type="ChEBI" id="CHEBI:30089"/>
        <dbReference type="ChEBI" id="CHEBI:137740"/>
        <dbReference type="ChEBI" id="CHEBI:173225"/>
        <dbReference type="EC" id="3.5.1.108"/>
    </reaction>
</comment>
<evidence type="ECO:0000256" key="10">
    <source>
        <dbReference type="ARBA" id="ARBA00023098"/>
    </source>
</evidence>
<dbReference type="EMBL" id="OOIL02000559">
    <property type="protein sequence ID" value="VFQ66485.1"/>
    <property type="molecule type" value="Genomic_DNA"/>
</dbReference>
<evidence type="ECO:0000256" key="5">
    <source>
        <dbReference type="ARBA" id="ARBA00022516"/>
    </source>
</evidence>
<evidence type="ECO:0000256" key="9">
    <source>
        <dbReference type="ARBA" id="ARBA00022833"/>
    </source>
</evidence>
<keyword evidence="14" id="KW-1185">Reference proteome</keyword>
<protein>
    <recommendedName>
        <fullName evidence="4">UDP-3-O-acyl-N-acetylglucosamine deacetylase</fullName>
        <ecNumber evidence="4">3.5.1.108</ecNumber>
    </recommendedName>
</protein>
<dbReference type="SUPFAM" id="SSF54211">
    <property type="entry name" value="Ribosomal protein S5 domain 2-like"/>
    <property type="match status" value="2"/>
</dbReference>
<gene>
    <name evidence="13" type="ORF">CCAM_LOCUS8261</name>
</gene>